<dbReference type="InterPro" id="IPR036400">
    <property type="entry name" value="Cyt_B5-like_heme/steroid_sf"/>
</dbReference>
<evidence type="ECO:0000256" key="1">
    <source>
        <dbReference type="SAM" id="MobiDB-lite"/>
    </source>
</evidence>
<sequence>MKQRLHIYFHKHLFSNLLFFIVFTLTIVTSGISAYRFSTMAELPNETSETLSETGEDNVAKDYDFGELLPENEQIIDTPSEFDLPPASTNSQSPVSNNCIITLWGKSYNITSLINTHSGGNIFSCGTDMSNTYQSEHGSDLSRMAKYLLSPASAATPTQSPTATLTTTTEGITSAELSNHASSGDCYIGYKGIVYDVSNHSAWGGCSHHGQKGGTDITSKFPHPESYLNGLPIIGSLIGSESTSNQPTSAPTTSASKSDDDMSEYEKKLAECEKKTKPEEIAECYEEAEKKKYEDD</sequence>
<accession>A0A955L8Q5</accession>
<dbReference type="SMART" id="SM01117">
    <property type="entry name" value="Cyt-b5"/>
    <property type="match status" value="1"/>
</dbReference>
<gene>
    <name evidence="4" type="ORF">KC717_05645</name>
</gene>
<evidence type="ECO:0000256" key="2">
    <source>
        <dbReference type="SAM" id="Phobius"/>
    </source>
</evidence>
<feature type="region of interest" description="Disordered" evidence="1">
    <location>
        <begin position="238"/>
        <end position="273"/>
    </location>
</feature>
<dbReference type="InterPro" id="IPR001199">
    <property type="entry name" value="Cyt_B5-like_heme/steroid-bd"/>
</dbReference>
<dbReference type="EMBL" id="JAGQLH010000078">
    <property type="protein sequence ID" value="MCA9386104.1"/>
    <property type="molecule type" value="Genomic_DNA"/>
</dbReference>
<dbReference type="AlphaFoldDB" id="A0A955L8Q5"/>
<feature type="domain" description="Cytochrome b5 heme-binding" evidence="3">
    <location>
        <begin position="172"/>
        <end position="238"/>
    </location>
</feature>
<organism evidence="4 5">
    <name type="scientific">Candidatus Dojkabacteria bacterium</name>
    <dbReference type="NCBI Taxonomy" id="2099670"/>
    <lineage>
        <taxon>Bacteria</taxon>
        <taxon>Candidatus Dojkabacteria</taxon>
    </lineage>
</organism>
<dbReference type="Pfam" id="PF00173">
    <property type="entry name" value="Cyt-b5"/>
    <property type="match status" value="1"/>
</dbReference>
<feature type="compositionally biased region" description="Basic and acidic residues" evidence="1">
    <location>
        <begin position="257"/>
        <end position="273"/>
    </location>
</feature>
<dbReference type="Proteomes" id="UP000754563">
    <property type="component" value="Unassembled WGS sequence"/>
</dbReference>
<evidence type="ECO:0000313" key="4">
    <source>
        <dbReference type="EMBL" id="MCA9386104.1"/>
    </source>
</evidence>
<feature type="compositionally biased region" description="Low complexity" evidence="1">
    <location>
        <begin position="242"/>
        <end position="256"/>
    </location>
</feature>
<dbReference type="SUPFAM" id="SSF55856">
    <property type="entry name" value="Cytochrome b5-like heme/steroid binding domain"/>
    <property type="match status" value="1"/>
</dbReference>
<keyword evidence="2" id="KW-1133">Transmembrane helix</keyword>
<proteinExistence type="predicted"/>
<name>A0A955L8Q5_9BACT</name>
<keyword evidence="2" id="KW-0812">Transmembrane</keyword>
<reference evidence="4" key="2">
    <citation type="journal article" date="2021" name="Microbiome">
        <title>Successional dynamics and alternative stable states in a saline activated sludge microbial community over 9 years.</title>
        <authorList>
            <person name="Wang Y."/>
            <person name="Ye J."/>
            <person name="Ju F."/>
            <person name="Liu L."/>
            <person name="Boyd J.A."/>
            <person name="Deng Y."/>
            <person name="Parks D.H."/>
            <person name="Jiang X."/>
            <person name="Yin X."/>
            <person name="Woodcroft B.J."/>
            <person name="Tyson G.W."/>
            <person name="Hugenholtz P."/>
            <person name="Polz M.F."/>
            <person name="Zhang T."/>
        </authorList>
    </citation>
    <scope>NUCLEOTIDE SEQUENCE</scope>
    <source>
        <strain evidence="4">HKST-UBA11</strain>
    </source>
</reference>
<protein>
    <recommendedName>
        <fullName evidence="3">Cytochrome b5 heme-binding domain-containing protein</fullName>
    </recommendedName>
</protein>
<evidence type="ECO:0000313" key="5">
    <source>
        <dbReference type="Proteomes" id="UP000754563"/>
    </source>
</evidence>
<dbReference type="Gene3D" id="3.10.120.10">
    <property type="entry name" value="Cytochrome b5-like heme/steroid binding domain"/>
    <property type="match status" value="1"/>
</dbReference>
<comment type="caution">
    <text evidence="4">The sequence shown here is derived from an EMBL/GenBank/DDBJ whole genome shotgun (WGS) entry which is preliminary data.</text>
</comment>
<keyword evidence="2" id="KW-0472">Membrane</keyword>
<reference evidence="4" key="1">
    <citation type="submission" date="2020-04" db="EMBL/GenBank/DDBJ databases">
        <authorList>
            <person name="Zhang T."/>
        </authorList>
    </citation>
    <scope>NUCLEOTIDE SEQUENCE</scope>
    <source>
        <strain evidence="4">HKST-UBA11</strain>
    </source>
</reference>
<feature type="transmembrane region" description="Helical" evidence="2">
    <location>
        <begin position="12"/>
        <end position="35"/>
    </location>
</feature>
<evidence type="ECO:0000259" key="3">
    <source>
        <dbReference type="SMART" id="SM01117"/>
    </source>
</evidence>